<sequence>PPEAAWDSTLAKLLRRTAFQHQVTLQTGGKTPPAPSAVGPTKAPFWTSVPAIFRSCENGTRLF</sequence>
<accession>A0A9X9PTL2</accession>
<keyword evidence="2" id="KW-1185">Reference proteome</keyword>
<dbReference type="Proteomes" id="UP000269945">
    <property type="component" value="Unassembled WGS sequence"/>
</dbReference>
<evidence type="ECO:0000313" key="2">
    <source>
        <dbReference type="Proteomes" id="UP000269945"/>
    </source>
</evidence>
<comment type="caution">
    <text evidence="1">The sequence shown here is derived from an EMBL/GenBank/DDBJ whole genome shotgun (WGS) entry which is preliminary data.</text>
</comment>
<dbReference type="AlphaFoldDB" id="A0A9X9PTL2"/>
<gene>
    <name evidence="1" type="ORF">BN2614_LOCUS1</name>
</gene>
<protein>
    <submittedName>
        <fullName evidence="1">Uncharacterized protein</fullName>
    </submittedName>
</protein>
<feature type="non-terminal residue" evidence="1">
    <location>
        <position position="63"/>
    </location>
</feature>
<organism evidence="1 2">
    <name type="scientific">Gulo gulo</name>
    <name type="common">Wolverine</name>
    <name type="synonym">Gluton</name>
    <dbReference type="NCBI Taxonomy" id="48420"/>
    <lineage>
        <taxon>Eukaryota</taxon>
        <taxon>Metazoa</taxon>
        <taxon>Chordata</taxon>
        <taxon>Craniata</taxon>
        <taxon>Vertebrata</taxon>
        <taxon>Euteleostomi</taxon>
        <taxon>Mammalia</taxon>
        <taxon>Eutheria</taxon>
        <taxon>Laurasiatheria</taxon>
        <taxon>Carnivora</taxon>
        <taxon>Caniformia</taxon>
        <taxon>Musteloidea</taxon>
        <taxon>Mustelidae</taxon>
        <taxon>Guloninae</taxon>
        <taxon>Gulo</taxon>
    </lineage>
</organism>
<evidence type="ECO:0000313" key="1">
    <source>
        <dbReference type="EMBL" id="VCW58437.1"/>
    </source>
</evidence>
<name>A0A9X9PTL2_GULGU</name>
<dbReference type="EMBL" id="CYRY02001068">
    <property type="protein sequence ID" value="VCW58437.1"/>
    <property type="molecule type" value="Genomic_DNA"/>
</dbReference>
<proteinExistence type="predicted"/>
<reference evidence="1 2" key="1">
    <citation type="submission" date="2018-10" db="EMBL/GenBank/DDBJ databases">
        <authorList>
            <person name="Ekblom R."/>
            <person name="Jareborg N."/>
        </authorList>
    </citation>
    <scope>NUCLEOTIDE SEQUENCE [LARGE SCALE GENOMIC DNA]</scope>
    <source>
        <tissue evidence="1">Muscle</tissue>
    </source>
</reference>